<name>A0A1M5XNV8_9FIRM</name>
<gene>
    <name evidence="1" type="ORF">SAMN02746098_02140</name>
</gene>
<evidence type="ECO:0000313" key="1">
    <source>
        <dbReference type="EMBL" id="SHI01491.1"/>
    </source>
</evidence>
<organism evidence="1 2">
    <name type="scientific">Desulfosporosinus lacus DSM 15449</name>
    <dbReference type="NCBI Taxonomy" id="1121420"/>
    <lineage>
        <taxon>Bacteria</taxon>
        <taxon>Bacillati</taxon>
        <taxon>Bacillota</taxon>
        <taxon>Clostridia</taxon>
        <taxon>Eubacteriales</taxon>
        <taxon>Desulfitobacteriaceae</taxon>
        <taxon>Desulfosporosinus</taxon>
    </lineage>
</organism>
<sequence>MFFHQKHYHTHGMFFLLSLIVAFLLGRKSERYGLTIVSRGCGCYEDDDDEMDMMDNPTPTNTYPQ</sequence>
<dbReference type="OrthoDB" id="1799374at2"/>
<dbReference type="AlphaFoldDB" id="A0A1M5XNV8"/>
<proteinExistence type="predicted"/>
<accession>A0A1M5XNV8</accession>
<keyword evidence="2" id="KW-1185">Reference proteome</keyword>
<dbReference type="EMBL" id="FQXJ01000006">
    <property type="protein sequence ID" value="SHI01491.1"/>
    <property type="molecule type" value="Genomic_DNA"/>
</dbReference>
<dbReference type="RefSeq" id="WP_073029713.1">
    <property type="nucleotide sequence ID" value="NZ_FQXJ01000006.1"/>
</dbReference>
<protein>
    <submittedName>
        <fullName evidence="1">Uncharacterized protein</fullName>
    </submittedName>
</protein>
<reference evidence="2" key="1">
    <citation type="submission" date="2016-11" db="EMBL/GenBank/DDBJ databases">
        <authorList>
            <person name="Varghese N."/>
            <person name="Submissions S."/>
        </authorList>
    </citation>
    <scope>NUCLEOTIDE SEQUENCE [LARGE SCALE GENOMIC DNA]</scope>
    <source>
        <strain evidence="2">DSM 15449</strain>
    </source>
</reference>
<dbReference type="Proteomes" id="UP000183954">
    <property type="component" value="Unassembled WGS sequence"/>
</dbReference>
<evidence type="ECO:0000313" key="2">
    <source>
        <dbReference type="Proteomes" id="UP000183954"/>
    </source>
</evidence>